<accession>I7M4H5</accession>
<evidence type="ECO:0000256" key="1">
    <source>
        <dbReference type="PROSITE-ProRule" id="PRU00221"/>
    </source>
</evidence>
<feature type="repeat" description="WD" evidence="1">
    <location>
        <begin position="1764"/>
        <end position="1791"/>
    </location>
</feature>
<dbReference type="HOGENOM" id="CLU_000947_0_0_1"/>
<keyword evidence="1" id="KW-0853">WD repeat</keyword>
<feature type="repeat" description="WD" evidence="1">
    <location>
        <begin position="1476"/>
        <end position="1517"/>
    </location>
</feature>
<sequence length="2127" mass="248744">MKEKISPSRKDKGYQEEHLITVEATNLYLVKDKKQVISKSCSENMQSIINKSQTQSMYFHQKNEKQLLIGLSQIQRQKIANLLKKSDSKMTQIQFQKIFKSQNSSNQERILGGGACCSRSDGQNELQFQLIDEQVNQNNQIDHKFNKFYQDRVNNVKYVNKIIEKQEYTTEISDIFDKCINRTKENIVVNVNMYRIFMIEFFNLCLQYTMGGSLAIDRDDQNQIISKIDVFLSNLQQNSKLFPCSDLEFIYQFLYDLSDQDIDISEKNASQLELISQFVKLNIENQGKFQKKVLVDKSMKINDKDGQEISQLLYDIAFKRSEQLEQIWQIVDRAQEKVRSFTKDTMIKYFAAILAKRAKHLENIEFVKAIDDLVFYIEEFINCSDNQTSSHLVLYLLIQINYILEKNILDFKFVEDLNQQFNVNDKFQQFYKMIKQQSAKKQSTSESFLLFFKFSVKDVTYRFVSNQILLKLYDAFQSDSSEEKNTLFTHLVFTYVSEKNDSIKLIYQSNNKFVSVLNEEVKSNPTNMAQSVITYQKSRLEEFENNKISKKELEQIEDTIKDQSDFFEKLSLKIIEKWEIEARQRLEKDIAQKDDILLEVQDLYIDQNIAFMSGNNIFADNIQQNQNIKINAIDSIIQSFLMPHQLDQPQKQNNQAQTNCKILGILAEGGVGKSMLFKRLETLVMKEKNSNKQKDGKQINYITFLIKCNSLNPENPSLDEYLLSQKLEQHQIDQIKKLSKNKLILLDGYDEFSGDFFRIYSKLKLNEWQNTLVIVSSRMEKLSENDARHYFSLDDKHNVRDETSYCIAKLKEFERKDIDQYCKKFYTKQSSSSQTSLSEEQFIGMMGKCLSNQQLETLLFLPINLYLFTRLVVNKEEKELNDLIKNISDQIQIQEIFFNEQFSREAIDFMTQIQQSLSDKKLKTEIVTSFFVYFQTIAMQMFLNKGKRANFLQLNKEEVSFNLQQSLKSSLKNENQQKLLIKITNYVNSKIATKVKSNENPEGQKLFNNTIEFKHKSLFEYFAARAMKYDFDVHGDKVHSLSIEELAKFAINQKIIMTPEENQSEQQILLKLYKLIKQDIESQQFIATYSSQQISQTSRYIQYLRKSTITNQKEKSKIDIGASNMLSVLLNGKFAYEELSFSKCSFSKAYIPGHKSLKMNFDYCNLDEAYLDNQNLGSFESSYTNNAMLKSFKKLFDLSDVYISNDLMYHENEIITVNQNGFINRFDFKNKKLVQSKKISCYSLKKVYQYQNQFFVSCAKTIFEIDKTTFEILNSFQFTTKIVDIQFKKGIFLVQLDNKTTQYGNLQNGFKEIKVDGDNLLLTSLSVIALKNEQMNVYETKNFKLIQQTKCEKYKCSSANEDGNLIALIFENKIQLWTKQNDEYKLFKETETQKKAEDGNMAVLSPNGKYLAILKTSQTLQLYKIDQEIKEDTFLISIHMNSFTFSNDSNYFGACSSDFTFYNINLSTENKQVEHFQGHVKMLNNILYSPDDKYVISVSKDTSCIVWDRQNNYQLVKIIKAYTYDEDLVDFNMCAAFSMDGSLFVTGCQDKKLRIYDVKKGYESINQITLPEDIFGLSFSYDQMYLAVVSNSGLDQTLTVFDVKQNFKQIQKFTSQLRQQMLQTAHKRIEVLLGPARVAFSPDNKYLISTIFDNYFKIYDVKNQFKFIKEINAHDNFISSIAFSPDNKYFVTGSTDGNTKIWMVEQDFKLLKVIELDSFEGQITSLAFSKNNKYFANVCFERYCQIWDVEKQFGLINTISKERLSCVNFSQDSKYLTTGGSLGTFQVWDISQRFEEIAQNKTQNTVIYRTIFSPGSKYLATICINNVCKIWNVENGFEHVYTINIHKDETPFIAFTENLKLLGISINRSTIQINDIEKNFQPVHQIKCDEKQVSWQILLFVFQVYNRQIQQSKNKNVFDKADIDEALKFTEPYQKQDTIAEFQHNQKYFFIRYKNGQSKVFSNENNFALLKEFQNSENKICQTRLLSKNNNDILILSYTDSSFEIMDIKKNFEVVKKIQLNEDDSMDYMSFTNNFNYLITNEVQKALNFWSIENGYNLICKIGFLGKNVTFSLSDDGKYLSVGDVKECKIYDAQKVLQHVANKQKNNKDQQDPNTVEILEQYQLFEV</sequence>
<dbReference type="PANTHER" id="PTHR19879:SF9">
    <property type="entry name" value="TRANSCRIPTION INITIATION FACTOR TFIID SUBUNIT 5"/>
    <property type="match status" value="1"/>
</dbReference>
<dbReference type="InterPro" id="IPR007111">
    <property type="entry name" value="NACHT_NTPase"/>
</dbReference>
<dbReference type="InterPro" id="IPR001680">
    <property type="entry name" value="WD40_rpt"/>
</dbReference>
<dbReference type="PANTHER" id="PTHR19879">
    <property type="entry name" value="TRANSCRIPTION INITIATION FACTOR TFIID"/>
    <property type="match status" value="1"/>
</dbReference>
<dbReference type="Proteomes" id="UP000009168">
    <property type="component" value="Unassembled WGS sequence"/>
</dbReference>
<reference evidence="4" key="1">
    <citation type="journal article" date="2006" name="PLoS Biol.">
        <title>Macronuclear genome sequence of the ciliate Tetrahymena thermophila, a model eukaryote.</title>
        <authorList>
            <person name="Eisen J.A."/>
            <person name="Coyne R.S."/>
            <person name="Wu M."/>
            <person name="Wu D."/>
            <person name="Thiagarajan M."/>
            <person name="Wortman J.R."/>
            <person name="Badger J.H."/>
            <person name="Ren Q."/>
            <person name="Amedeo P."/>
            <person name="Jones K.M."/>
            <person name="Tallon L.J."/>
            <person name="Delcher A.L."/>
            <person name="Salzberg S.L."/>
            <person name="Silva J.C."/>
            <person name="Haas B.J."/>
            <person name="Majoros W.H."/>
            <person name="Farzad M."/>
            <person name="Carlton J.M."/>
            <person name="Smith R.K. Jr."/>
            <person name="Garg J."/>
            <person name="Pearlman R.E."/>
            <person name="Karrer K.M."/>
            <person name="Sun L."/>
            <person name="Manning G."/>
            <person name="Elde N.C."/>
            <person name="Turkewitz A.P."/>
            <person name="Asai D.J."/>
            <person name="Wilkes D.E."/>
            <person name="Wang Y."/>
            <person name="Cai H."/>
            <person name="Collins K."/>
            <person name="Stewart B.A."/>
            <person name="Lee S.R."/>
            <person name="Wilamowska K."/>
            <person name="Weinberg Z."/>
            <person name="Ruzzo W.L."/>
            <person name="Wloga D."/>
            <person name="Gaertig J."/>
            <person name="Frankel J."/>
            <person name="Tsao C.-C."/>
            <person name="Gorovsky M.A."/>
            <person name="Keeling P.J."/>
            <person name="Waller R.F."/>
            <person name="Patron N.J."/>
            <person name="Cherry J.M."/>
            <person name="Stover N.A."/>
            <person name="Krieger C.J."/>
            <person name="del Toro C."/>
            <person name="Ryder H.F."/>
            <person name="Williamson S.C."/>
            <person name="Barbeau R.A."/>
            <person name="Hamilton E.P."/>
            <person name="Orias E."/>
        </authorList>
    </citation>
    <scope>NUCLEOTIDE SEQUENCE [LARGE SCALE GENOMIC DNA]</scope>
    <source>
        <strain evidence="4">SB210</strain>
    </source>
</reference>
<dbReference type="EMBL" id="GG662247">
    <property type="protein sequence ID" value="EAS07055.1"/>
    <property type="molecule type" value="Genomic_DNA"/>
</dbReference>
<dbReference type="InterPro" id="IPR011047">
    <property type="entry name" value="Quinoprotein_ADH-like_sf"/>
</dbReference>
<dbReference type="Pfam" id="PF00400">
    <property type="entry name" value="WD40"/>
    <property type="match status" value="5"/>
</dbReference>
<keyword evidence="4" id="KW-1185">Reference proteome</keyword>
<name>I7M4H5_TETTS</name>
<feature type="repeat" description="WD" evidence="1">
    <location>
        <begin position="1671"/>
        <end position="1702"/>
    </location>
</feature>
<dbReference type="InterPro" id="IPR036322">
    <property type="entry name" value="WD40_repeat_dom_sf"/>
</dbReference>
<proteinExistence type="predicted"/>
<dbReference type="Gene3D" id="2.130.10.10">
    <property type="entry name" value="YVTN repeat-like/Quinoprotein amine dehydrogenase"/>
    <property type="match status" value="4"/>
</dbReference>
<dbReference type="eggNOG" id="KOG0266">
    <property type="taxonomic scope" value="Eukaryota"/>
</dbReference>
<dbReference type="PROSITE" id="PS50082">
    <property type="entry name" value="WD_REPEATS_2"/>
    <property type="match status" value="3"/>
</dbReference>
<evidence type="ECO:0000313" key="4">
    <source>
        <dbReference type="Proteomes" id="UP000009168"/>
    </source>
</evidence>
<dbReference type="OMA" id="HAMNIEN"/>
<dbReference type="RefSeq" id="XP_001027297.1">
    <property type="nucleotide sequence ID" value="XM_001027297.1"/>
</dbReference>
<protein>
    <submittedName>
        <fullName evidence="3">WD domain, G-beta repeat protein</fullName>
    </submittedName>
</protein>
<dbReference type="SUPFAM" id="SSF50998">
    <property type="entry name" value="Quinoprotein alcohol dehydrogenase-like"/>
    <property type="match status" value="1"/>
</dbReference>
<evidence type="ECO:0000313" key="3">
    <source>
        <dbReference type="EMBL" id="EAS07055.1"/>
    </source>
</evidence>
<dbReference type="Pfam" id="PF05729">
    <property type="entry name" value="NACHT"/>
    <property type="match status" value="1"/>
</dbReference>
<dbReference type="PROSITE" id="PS50294">
    <property type="entry name" value="WD_REPEATS_REGION"/>
    <property type="match status" value="2"/>
</dbReference>
<evidence type="ECO:0000259" key="2">
    <source>
        <dbReference type="Pfam" id="PF05729"/>
    </source>
</evidence>
<dbReference type="STRING" id="312017.I7M4H5"/>
<dbReference type="SUPFAM" id="SSF50978">
    <property type="entry name" value="WD40 repeat-like"/>
    <property type="match status" value="1"/>
</dbReference>
<feature type="domain" description="NACHT" evidence="2">
    <location>
        <begin position="668"/>
        <end position="826"/>
    </location>
</feature>
<dbReference type="OrthoDB" id="6252103at2759"/>
<dbReference type="CDD" id="cd00200">
    <property type="entry name" value="WD40"/>
    <property type="match status" value="1"/>
</dbReference>
<dbReference type="InterPro" id="IPR015943">
    <property type="entry name" value="WD40/YVTN_repeat-like_dom_sf"/>
</dbReference>
<organism evidence="3 4">
    <name type="scientific">Tetrahymena thermophila (strain SB210)</name>
    <dbReference type="NCBI Taxonomy" id="312017"/>
    <lineage>
        <taxon>Eukaryota</taxon>
        <taxon>Sar</taxon>
        <taxon>Alveolata</taxon>
        <taxon>Ciliophora</taxon>
        <taxon>Intramacronucleata</taxon>
        <taxon>Oligohymenophorea</taxon>
        <taxon>Hymenostomatida</taxon>
        <taxon>Tetrahymenina</taxon>
        <taxon>Tetrahymenidae</taxon>
        <taxon>Tetrahymena</taxon>
    </lineage>
</organism>
<dbReference type="KEGG" id="tet:TTHERM_00680620"/>
<dbReference type="GeneID" id="7842103"/>
<gene>
    <name evidence="3" type="ORF">TTHERM_00680620</name>
</gene>
<dbReference type="InParanoid" id="I7M4H5"/>
<dbReference type="SMART" id="SM00320">
    <property type="entry name" value="WD40"/>
    <property type="match status" value="8"/>
</dbReference>